<dbReference type="EMBL" id="KZ857388">
    <property type="protein sequence ID" value="RDX53162.1"/>
    <property type="molecule type" value="Genomic_DNA"/>
</dbReference>
<dbReference type="AlphaFoldDB" id="A0A371DKV4"/>
<protein>
    <submittedName>
        <fullName evidence="1">Uncharacterized protein</fullName>
    </submittedName>
</protein>
<dbReference type="Proteomes" id="UP000256964">
    <property type="component" value="Unassembled WGS sequence"/>
</dbReference>
<sequence length="173" mass="18698">MCEPPPSSGCPPACPTGRPNVPSPYHPTYNPPPTLAADWQGPKSAPDALRLEAIGPAGRAKPCRVHNTCLALGAHVRPSGRAFLGQRKRLVRRFVLQHMSLNPRSCGTSPWMSCMLWSGPAQQREASASHAIRHCSWGRGCTCAERSPRCVYRFASPPTPITHRGTTAAQGRT</sequence>
<organism evidence="1 2">
    <name type="scientific">Lentinus brumalis</name>
    <dbReference type="NCBI Taxonomy" id="2498619"/>
    <lineage>
        <taxon>Eukaryota</taxon>
        <taxon>Fungi</taxon>
        <taxon>Dikarya</taxon>
        <taxon>Basidiomycota</taxon>
        <taxon>Agaricomycotina</taxon>
        <taxon>Agaricomycetes</taxon>
        <taxon>Polyporales</taxon>
        <taxon>Polyporaceae</taxon>
        <taxon>Lentinus</taxon>
    </lineage>
</organism>
<evidence type="ECO:0000313" key="1">
    <source>
        <dbReference type="EMBL" id="RDX53162.1"/>
    </source>
</evidence>
<keyword evidence="2" id="KW-1185">Reference proteome</keyword>
<reference evidence="1 2" key="1">
    <citation type="journal article" date="2018" name="Biotechnol. Biofuels">
        <title>Integrative visual omics of the white-rot fungus Polyporus brumalis exposes the biotechnological potential of its oxidative enzymes for delignifying raw plant biomass.</title>
        <authorList>
            <person name="Miyauchi S."/>
            <person name="Rancon A."/>
            <person name="Drula E."/>
            <person name="Hage H."/>
            <person name="Chaduli D."/>
            <person name="Favel A."/>
            <person name="Grisel S."/>
            <person name="Henrissat B."/>
            <person name="Herpoel-Gimbert I."/>
            <person name="Ruiz-Duenas F.J."/>
            <person name="Chevret D."/>
            <person name="Hainaut M."/>
            <person name="Lin J."/>
            <person name="Wang M."/>
            <person name="Pangilinan J."/>
            <person name="Lipzen A."/>
            <person name="Lesage-Meessen L."/>
            <person name="Navarro D."/>
            <person name="Riley R."/>
            <person name="Grigoriev I.V."/>
            <person name="Zhou S."/>
            <person name="Raouche S."/>
            <person name="Rosso M.N."/>
        </authorList>
    </citation>
    <scope>NUCLEOTIDE SEQUENCE [LARGE SCALE GENOMIC DNA]</scope>
    <source>
        <strain evidence="1 2">BRFM 1820</strain>
    </source>
</reference>
<evidence type="ECO:0000313" key="2">
    <source>
        <dbReference type="Proteomes" id="UP000256964"/>
    </source>
</evidence>
<proteinExistence type="predicted"/>
<gene>
    <name evidence="1" type="ORF">OH76DRAFT_78038</name>
</gene>
<name>A0A371DKV4_9APHY</name>
<accession>A0A371DKV4</accession>